<accession>A0A1G9C4P6</accession>
<organism evidence="1 2">
    <name type="scientific">Methanoculleus thermophilus</name>
    <dbReference type="NCBI Taxonomy" id="2200"/>
    <lineage>
        <taxon>Archaea</taxon>
        <taxon>Methanobacteriati</taxon>
        <taxon>Methanobacteriota</taxon>
        <taxon>Stenosarchaea group</taxon>
        <taxon>Methanomicrobia</taxon>
        <taxon>Methanomicrobiales</taxon>
        <taxon>Methanomicrobiaceae</taxon>
        <taxon>Methanoculleus</taxon>
    </lineage>
</organism>
<dbReference type="EMBL" id="FNFT01000012">
    <property type="protein sequence ID" value="SDK46616.1"/>
    <property type="molecule type" value="Genomic_DNA"/>
</dbReference>
<dbReference type="OrthoDB" id="7773at2157"/>
<keyword evidence="2" id="KW-1185">Reference proteome</keyword>
<dbReference type="AlphaFoldDB" id="A0A1G9C4P6"/>
<gene>
    <name evidence="1" type="ORF">SAMN04488571_11260</name>
</gene>
<evidence type="ECO:0000313" key="2">
    <source>
        <dbReference type="Proteomes" id="UP000326500"/>
    </source>
</evidence>
<name>A0A1G9C4P6_9EURY</name>
<sequence>MEALGANFTKSQYPVFSHDRIGGAATVLAGSPSMEAYAHDAVSEKTLGLIWSHTEPRDIREWTEIADGIAVTGPLVVTTPNGYPVVTGCAHPHISRIVERGS</sequence>
<proteinExistence type="predicted"/>
<dbReference type="RefSeq" id="WP_066958309.1">
    <property type="nucleotide sequence ID" value="NZ_BCNX01000009.1"/>
</dbReference>
<evidence type="ECO:0000313" key="1">
    <source>
        <dbReference type="EMBL" id="SDK46616.1"/>
    </source>
</evidence>
<dbReference type="Proteomes" id="UP000326500">
    <property type="component" value="Unassembled WGS sequence"/>
</dbReference>
<dbReference type="STRING" id="2200.GCA_001571405_01894"/>
<reference evidence="1 2" key="1">
    <citation type="submission" date="2016-10" db="EMBL/GenBank/DDBJ databases">
        <authorList>
            <person name="Varghese N."/>
            <person name="Submissions S."/>
        </authorList>
    </citation>
    <scope>NUCLEOTIDE SEQUENCE [LARGE SCALE GENOMIC DNA]</scope>
    <source>
        <strain evidence="1 2">DSM 2373</strain>
    </source>
</reference>
<protein>
    <submittedName>
        <fullName evidence="1">7,8-dihydropterin-6-yl-methyl-4-(Beta-D-ribofuranosyl)aminobenzene 5'-phosphate synthase</fullName>
    </submittedName>
</protein>